<feature type="transmembrane region" description="Helical" evidence="5">
    <location>
        <begin position="338"/>
        <end position="356"/>
    </location>
</feature>
<protein>
    <recommendedName>
        <fullName evidence="9">PQ-loop protein</fullName>
    </recommendedName>
</protein>
<dbReference type="PANTHER" id="PTHR16201:SF11">
    <property type="entry name" value="PQ-LOOP REPEAT-CONTAINING PROTEIN"/>
    <property type="match status" value="1"/>
</dbReference>
<evidence type="ECO:0000256" key="4">
    <source>
        <dbReference type="ARBA" id="ARBA00023136"/>
    </source>
</evidence>
<feature type="transmembrane region" description="Helical" evidence="5">
    <location>
        <begin position="368"/>
        <end position="392"/>
    </location>
</feature>
<reference evidence="7 8" key="1">
    <citation type="journal article" date="2019" name="Fungal Biol. Biotechnol.">
        <title>Draft genome sequence of fastidious pathogen Ceratobasidium theobromae, which causes vascular-streak dieback in Theobroma cacao.</title>
        <authorList>
            <person name="Ali S.S."/>
            <person name="Asman A."/>
            <person name="Shao J."/>
            <person name="Firmansyah A.P."/>
            <person name="Susilo A.W."/>
            <person name="Rosmana A."/>
            <person name="McMahon P."/>
            <person name="Junaid M."/>
            <person name="Guest D."/>
            <person name="Kheng T.Y."/>
            <person name="Meinhardt L.W."/>
            <person name="Bailey B.A."/>
        </authorList>
    </citation>
    <scope>NUCLEOTIDE SEQUENCE [LARGE SCALE GENOMIC DNA]</scope>
    <source>
        <strain evidence="7 8">CT2</strain>
    </source>
</reference>
<comment type="subcellular location">
    <subcellularLocation>
        <location evidence="1">Membrane</location>
        <topology evidence="1">Multi-pass membrane protein</topology>
    </subcellularLocation>
</comment>
<evidence type="ECO:0000313" key="7">
    <source>
        <dbReference type="EMBL" id="KAB5592649.1"/>
    </source>
</evidence>
<keyword evidence="2 5" id="KW-0812">Transmembrane</keyword>
<feature type="signal peptide" evidence="6">
    <location>
        <begin position="1"/>
        <end position="19"/>
    </location>
</feature>
<dbReference type="OrthoDB" id="19344at2759"/>
<comment type="caution">
    <text evidence="7">The sequence shown here is derived from an EMBL/GenBank/DDBJ whole genome shotgun (WGS) entry which is preliminary data.</text>
</comment>
<dbReference type="InterPro" id="IPR006603">
    <property type="entry name" value="PQ-loop_rpt"/>
</dbReference>
<dbReference type="AlphaFoldDB" id="A0A5N5QLU6"/>
<feature type="transmembrane region" description="Helical" evidence="5">
    <location>
        <begin position="155"/>
        <end position="178"/>
    </location>
</feature>
<feature type="transmembrane region" description="Helical" evidence="5">
    <location>
        <begin position="190"/>
        <end position="213"/>
    </location>
</feature>
<name>A0A5N5QLU6_9AGAM</name>
<keyword evidence="3 5" id="KW-1133">Transmembrane helix</keyword>
<evidence type="ECO:0000256" key="6">
    <source>
        <dbReference type="SAM" id="SignalP"/>
    </source>
</evidence>
<proteinExistence type="predicted"/>
<organism evidence="7 8">
    <name type="scientific">Ceratobasidium theobromae</name>
    <dbReference type="NCBI Taxonomy" id="1582974"/>
    <lineage>
        <taxon>Eukaryota</taxon>
        <taxon>Fungi</taxon>
        <taxon>Dikarya</taxon>
        <taxon>Basidiomycota</taxon>
        <taxon>Agaricomycotina</taxon>
        <taxon>Agaricomycetes</taxon>
        <taxon>Cantharellales</taxon>
        <taxon>Ceratobasidiaceae</taxon>
        <taxon>Ceratobasidium</taxon>
    </lineage>
</organism>
<evidence type="ECO:0008006" key="9">
    <source>
        <dbReference type="Google" id="ProtNLM"/>
    </source>
</evidence>
<gene>
    <name evidence="7" type="ORF">CTheo_3913</name>
</gene>
<keyword evidence="6" id="KW-0732">Signal</keyword>
<dbReference type="Gene3D" id="1.20.1280.290">
    <property type="match status" value="1"/>
</dbReference>
<keyword evidence="4 5" id="KW-0472">Membrane</keyword>
<evidence type="ECO:0000256" key="1">
    <source>
        <dbReference type="ARBA" id="ARBA00004141"/>
    </source>
</evidence>
<feature type="transmembrane region" description="Helical" evidence="5">
    <location>
        <begin position="233"/>
        <end position="253"/>
    </location>
</feature>
<feature type="transmembrane region" description="Helical" evidence="5">
    <location>
        <begin position="296"/>
        <end position="318"/>
    </location>
</feature>
<evidence type="ECO:0000313" key="8">
    <source>
        <dbReference type="Proteomes" id="UP000383932"/>
    </source>
</evidence>
<feature type="chain" id="PRO_5024390208" description="PQ-loop protein" evidence="6">
    <location>
        <begin position="20"/>
        <end position="450"/>
    </location>
</feature>
<dbReference type="Proteomes" id="UP000383932">
    <property type="component" value="Unassembled WGS sequence"/>
</dbReference>
<keyword evidence="8" id="KW-1185">Reference proteome</keyword>
<accession>A0A5N5QLU6</accession>
<dbReference type="PANTHER" id="PTHR16201">
    <property type="entry name" value="SEVEN TRANSMEMBRANE PROTEIN 1-RELATED"/>
    <property type="match status" value="1"/>
</dbReference>
<feature type="transmembrane region" description="Helical" evidence="5">
    <location>
        <begin position="398"/>
        <end position="421"/>
    </location>
</feature>
<dbReference type="EMBL" id="SSOP01000058">
    <property type="protein sequence ID" value="KAB5592649.1"/>
    <property type="molecule type" value="Genomic_DNA"/>
</dbReference>
<dbReference type="GO" id="GO:0016020">
    <property type="term" value="C:membrane"/>
    <property type="evidence" value="ECO:0007669"/>
    <property type="project" value="UniProtKB-SubCell"/>
</dbReference>
<evidence type="ECO:0000256" key="3">
    <source>
        <dbReference type="ARBA" id="ARBA00022989"/>
    </source>
</evidence>
<dbReference type="Pfam" id="PF04193">
    <property type="entry name" value="PQ-loop"/>
    <property type="match status" value="2"/>
</dbReference>
<dbReference type="InterPro" id="IPR051415">
    <property type="entry name" value="LAAT-1"/>
</dbReference>
<sequence>MIAAPIVAALMLVAVGGGALDEGIVGVPDSLVRWWKGTRVHRRRILHFSEDVNGVSKNTRKITHKRSGLELAFEQLEMHAQRARHQRLQAEQAAASMAIVRPVDKPSSRPGSPTPSPRVIGTRLAARRVINHHFCGGPNFTMDHFTGCKPHHDPFTLVLSSGLIIGLIGSYIPQHLVIINNKTSEGLSPWYLLLGSTSAAAGFINVLTLQWGIIRCCKELTAGACLESVLGVIQVFFQWFMFSGVFVLYILYFPAHLKYVIVKPQPHPDHVPDCDCETCQVARRGEYKESTSEWKLSVVLACVVAVHFLISLFTTFFIVLSDGRARGDDGPPRPRVTLWATFLGLSSTALCVVQYMPQLHRTWHAKTVGSLSIPMMCIQTPGAVLMVLSIALRQGTDWTSWITYAMAGCMQGLLLVMCLCWKRRQARLGIDDYGRPVARDERTPLLVSSL</sequence>
<evidence type="ECO:0000256" key="2">
    <source>
        <dbReference type="ARBA" id="ARBA00022692"/>
    </source>
</evidence>
<evidence type="ECO:0000256" key="5">
    <source>
        <dbReference type="SAM" id="Phobius"/>
    </source>
</evidence>
<dbReference type="SMART" id="SM00679">
    <property type="entry name" value="CTNS"/>
    <property type="match status" value="2"/>
</dbReference>